<accession>A0A2Z7CBV1</accession>
<comment type="subcellular location">
    <subcellularLocation>
        <location evidence="1">Cell inner membrane</location>
        <topology evidence="1">Multi-pass membrane protein</topology>
    </subcellularLocation>
</comment>
<evidence type="ECO:0000256" key="3">
    <source>
        <dbReference type="ARBA" id="ARBA00044504"/>
    </source>
</evidence>
<dbReference type="InterPro" id="IPR036259">
    <property type="entry name" value="MFS_trans_sf"/>
</dbReference>
<dbReference type="GO" id="GO:0016857">
    <property type="term" value="F:racemase and epimerase activity, acting on carbohydrates and derivatives"/>
    <property type="evidence" value="ECO:0007669"/>
    <property type="project" value="InterPro"/>
</dbReference>
<dbReference type="InterPro" id="IPR011008">
    <property type="entry name" value="Dimeric_a/b-barrel"/>
</dbReference>
<sequence>MTTECPATPATAAPQGLGRWLPLFLIVGLFFLWGAANNLNDVLIAQFKKAFVLDDFQAGLVQSAFYLGYFLVAMPAAMFMRRYGYKQAVVLGLMLYGAGALLFWPAAELRTYGMFLFALFVIATGLAFLETSANPLMTVLGPPDGAARRLNFAQAFNPLGSIAGVLVGQHFILAGAERTPAQLVAMSAAERTAYYADATHAVQLPYLCIGLVVLVWAVLVLLASFPAVTAPHALATHAAGRNGVLARLLRDRGFTGAMAAQFFYVGAQVGVWSYTIRYVQATMPGTSAQAAANFILAGLVCFMLGRFAGTALMKYLAPVRLLLVFALVNVVLALYALAWPGMGGACALVACSFFMSVMYPTIFALGVEGMDDDERKLGSALLVMTIIGGAALTAAMGKVSDLAGIARALSVPALGFAVYENWHRPEKVWPEIVASIRSAGIEEMEIFRTGNRLVMMMQVPDDYDAAGKQAADAADLRVQEWERLMDGYQQRLPWAKPGEKWVAMRGIFSLKEALEANGASR</sequence>
<evidence type="ECO:0000256" key="4">
    <source>
        <dbReference type="SAM" id="Phobius"/>
    </source>
</evidence>
<dbReference type="InterPro" id="IPR008000">
    <property type="entry name" value="Rham/fucose_mutarotase"/>
</dbReference>
<dbReference type="InterPro" id="IPR011701">
    <property type="entry name" value="MFS"/>
</dbReference>
<keyword evidence="2" id="KW-1003">Cell membrane</keyword>
<evidence type="ECO:0000256" key="2">
    <source>
        <dbReference type="ARBA" id="ARBA00022475"/>
    </source>
</evidence>
<dbReference type="Pfam" id="PF07690">
    <property type="entry name" value="MFS_1"/>
    <property type="match status" value="1"/>
</dbReference>
<feature type="transmembrane region" description="Helical" evidence="4">
    <location>
        <begin position="56"/>
        <end position="76"/>
    </location>
</feature>
<dbReference type="Proteomes" id="UP000250235">
    <property type="component" value="Unassembled WGS sequence"/>
</dbReference>
<reference evidence="5 6" key="1">
    <citation type="journal article" date="2015" name="Proc. Natl. Acad. Sci. U.S.A.">
        <title>The resurrection genome of Boea hygrometrica: A blueprint for survival of dehydration.</title>
        <authorList>
            <person name="Xiao L."/>
            <person name="Yang G."/>
            <person name="Zhang L."/>
            <person name="Yang X."/>
            <person name="Zhao S."/>
            <person name="Ji Z."/>
            <person name="Zhou Q."/>
            <person name="Hu M."/>
            <person name="Wang Y."/>
            <person name="Chen M."/>
            <person name="Xu Y."/>
            <person name="Jin H."/>
            <person name="Xiao X."/>
            <person name="Hu G."/>
            <person name="Bao F."/>
            <person name="Hu Y."/>
            <person name="Wan P."/>
            <person name="Li L."/>
            <person name="Deng X."/>
            <person name="Kuang T."/>
            <person name="Xiang C."/>
            <person name="Zhu J.K."/>
            <person name="Oliver M.J."/>
            <person name="He Y."/>
        </authorList>
    </citation>
    <scope>NUCLEOTIDE SEQUENCE [LARGE SCALE GENOMIC DNA]</scope>
    <source>
        <strain evidence="6">cv. XS01</strain>
    </source>
</reference>
<dbReference type="PANTHER" id="PTHR43702:SF11">
    <property type="entry name" value="L-FUCOSE-PROTON SYMPORTER"/>
    <property type="match status" value="1"/>
</dbReference>
<keyword evidence="4" id="KW-0812">Transmembrane</keyword>
<dbReference type="AlphaFoldDB" id="A0A2Z7CBV1"/>
<feature type="transmembrane region" description="Helical" evidence="4">
    <location>
        <begin position="20"/>
        <end position="36"/>
    </location>
</feature>
<keyword evidence="6" id="KW-1185">Reference proteome</keyword>
<feature type="transmembrane region" description="Helical" evidence="4">
    <location>
        <begin position="112"/>
        <end position="129"/>
    </location>
</feature>
<feature type="transmembrane region" description="Helical" evidence="4">
    <location>
        <begin position="321"/>
        <end position="339"/>
    </location>
</feature>
<protein>
    <recommendedName>
        <fullName evidence="7">L-fucose:H+ symporter permease</fullName>
    </recommendedName>
</protein>
<dbReference type="Pfam" id="PF05336">
    <property type="entry name" value="rhaM"/>
    <property type="match status" value="1"/>
</dbReference>
<organism evidence="5 6">
    <name type="scientific">Dorcoceras hygrometricum</name>
    <dbReference type="NCBI Taxonomy" id="472368"/>
    <lineage>
        <taxon>Eukaryota</taxon>
        <taxon>Viridiplantae</taxon>
        <taxon>Streptophyta</taxon>
        <taxon>Embryophyta</taxon>
        <taxon>Tracheophyta</taxon>
        <taxon>Spermatophyta</taxon>
        <taxon>Magnoliopsida</taxon>
        <taxon>eudicotyledons</taxon>
        <taxon>Gunneridae</taxon>
        <taxon>Pentapetalae</taxon>
        <taxon>asterids</taxon>
        <taxon>lamiids</taxon>
        <taxon>Lamiales</taxon>
        <taxon>Gesneriaceae</taxon>
        <taxon>Didymocarpoideae</taxon>
        <taxon>Trichosporeae</taxon>
        <taxon>Loxocarpinae</taxon>
        <taxon>Dorcoceras</taxon>
    </lineage>
</organism>
<proteinExistence type="inferred from homology"/>
<feature type="transmembrane region" description="Helical" evidence="4">
    <location>
        <begin position="377"/>
        <end position="396"/>
    </location>
</feature>
<evidence type="ECO:0000256" key="1">
    <source>
        <dbReference type="ARBA" id="ARBA00004429"/>
    </source>
</evidence>
<dbReference type="PANTHER" id="PTHR43702">
    <property type="entry name" value="L-FUCOSE-PROTON SYMPORTER"/>
    <property type="match status" value="1"/>
</dbReference>
<evidence type="ECO:0000313" key="6">
    <source>
        <dbReference type="Proteomes" id="UP000250235"/>
    </source>
</evidence>
<dbReference type="EMBL" id="KQ999293">
    <property type="protein sequence ID" value="KZV42160.1"/>
    <property type="molecule type" value="Genomic_DNA"/>
</dbReference>
<dbReference type="GO" id="GO:0005886">
    <property type="term" value="C:plasma membrane"/>
    <property type="evidence" value="ECO:0007669"/>
    <property type="project" value="UniProtKB-SubCell"/>
</dbReference>
<dbReference type="SUPFAM" id="SSF54909">
    <property type="entry name" value="Dimeric alpha+beta barrel"/>
    <property type="match status" value="1"/>
</dbReference>
<evidence type="ECO:0000313" key="5">
    <source>
        <dbReference type="EMBL" id="KZV42160.1"/>
    </source>
</evidence>
<comment type="similarity">
    <text evidence="3">Belongs to the major facilitator superfamily. Phosphate:H(+) symporter (TC 2.A.1.9) family.</text>
</comment>
<dbReference type="Gene3D" id="1.20.1250.20">
    <property type="entry name" value="MFS general substrate transporter like domains"/>
    <property type="match status" value="2"/>
</dbReference>
<evidence type="ECO:0008006" key="7">
    <source>
        <dbReference type="Google" id="ProtNLM"/>
    </source>
</evidence>
<feature type="transmembrane region" description="Helical" evidence="4">
    <location>
        <begin position="345"/>
        <end position="365"/>
    </location>
</feature>
<keyword evidence="4" id="KW-0472">Membrane</keyword>
<dbReference type="CDD" id="cd17394">
    <property type="entry name" value="MFS_FucP_like"/>
    <property type="match status" value="1"/>
</dbReference>
<keyword evidence="4" id="KW-1133">Transmembrane helix</keyword>
<dbReference type="InterPro" id="IPR005275">
    <property type="entry name" value="Lfuc_symporter_FucP"/>
</dbReference>
<feature type="transmembrane region" description="Helical" evidence="4">
    <location>
        <begin position="88"/>
        <end position="106"/>
    </location>
</feature>
<gene>
    <name evidence="5" type="ORF">F511_02362</name>
</gene>
<dbReference type="NCBIfam" id="TIGR00885">
    <property type="entry name" value="fucP"/>
    <property type="match status" value="1"/>
</dbReference>
<feature type="transmembrane region" description="Helical" evidence="4">
    <location>
        <begin position="204"/>
        <end position="225"/>
    </location>
</feature>
<dbReference type="OrthoDB" id="546893at2759"/>
<dbReference type="InterPro" id="IPR050375">
    <property type="entry name" value="MFS_TsgA-like"/>
</dbReference>
<name>A0A2Z7CBV1_9LAMI</name>
<dbReference type="SUPFAM" id="SSF103473">
    <property type="entry name" value="MFS general substrate transporter"/>
    <property type="match status" value="1"/>
</dbReference>
<dbReference type="GO" id="GO:0015535">
    <property type="term" value="F:fucose:proton symporter activity"/>
    <property type="evidence" value="ECO:0007669"/>
    <property type="project" value="InterPro"/>
</dbReference>
<feature type="transmembrane region" description="Helical" evidence="4">
    <location>
        <begin position="290"/>
        <end position="309"/>
    </location>
</feature>